<gene>
    <name evidence="3" type="ORF">JI748_06985</name>
</gene>
<evidence type="ECO:0000313" key="3">
    <source>
        <dbReference type="EMBL" id="QQR40735.1"/>
    </source>
</evidence>
<sequence>MSFSQRLSAAYYAALHRDIRARMAETGVDVLLLDSNDDVIYTTGFSHYTTERPVVFAMTQQNAYLLVPELERHHATEQHTAAELVVYFEFPGRDRPFAVLGRTLGDIKGVVAHSPGISLARAPQIEAAFPNATVRASGIVGHMRLAKRPEELVLQREAARISDSMVSAGVALIAEALRNNTQMPTEIDIESHIIRHALDTMYREHEDIMLVQGTAGGLVYSGKRSAFPHGMPSGHQPQRGESMILSLGCRVGGRAAESERTFILGEPTKEQEWFYTTAQQAQEIGTAGLVAGATCASADDRALDFIRDAGMGPYCLHRVGHGMGVMFHEPPWVEGGDDTILVPGMVCSSEPALYVPGLGGFRLADTVLVTQDGPESLTQFPRKLDEIIIA</sequence>
<keyword evidence="3" id="KW-0378">Hydrolase</keyword>
<dbReference type="Proteomes" id="UP000595857">
    <property type="component" value="Chromosome"/>
</dbReference>
<protein>
    <submittedName>
        <fullName evidence="3">Aminopeptidase P family protein</fullName>
    </submittedName>
</protein>
<dbReference type="InterPro" id="IPR029149">
    <property type="entry name" value="Creatin/AminoP/Spt16_N"/>
</dbReference>
<keyword evidence="3" id="KW-0031">Aminopeptidase</keyword>
<dbReference type="InterPro" id="IPR000994">
    <property type="entry name" value="Pept_M24"/>
</dbReference>
<dbReference type="PANTHER" id="PTHR46112">
    <property type="entry name" value="AMINOPEPTIDASE"/>
    <property type="match status" value="1"/>
</dbReference>
<proteinExistence type="predicted"/>
<dbReference type="GO" id="GO:0004177">
    <property type="term" value="F:aminopeptidase activity"/>
    <property type="evidence" value="ECO:0007669"/>
    <property type="project" value="UniProtKB-KW"/>
</dbReference>
<dbReference type="EMBL" id="CP068046">
    <property type="protein sequence ID" value="QQR40735.1"/>
    <property type="molecule type" value="Genomic_DNA"/>
</dbReference>
<dbReference type="InterPro" id="IPR036005">
    <property type="entry name" value="Creatinase/aminopeptidase-like"/>
</dbReference>
<evidence type="ECO:0000259" key="1">
    <source>
        <dbReference type="Pfam" id="PF00557"/>
    </source>
</evidence>
<keyword evidence="4" id="KW-1185">Reference proteome</keyword>
<evidence type="ECO:0000259" key="2">
    <source>
        <dbReference type="Pfam" id="PF01321"/>
    </source>
</evidence>
<organism evidence="3 4">
    <name type="scientific">Devosia rhizoryzae</name>
    <dbReference type="NCBI Taxonomy" id="2774137"/>
    <lineage>
        <taxon>Bacteria</taxon>
        <taxon>Pseudomonadati</taxon>
        <taxon>Pseudomonadota</taxon>
        <taxon>Alphaproteobacteria</taxon>
        <taxon>Hyphomicrobiales</taxon>
        <taxon>Devosiaceae</taxon>
        <taxon>Devosia</taxon>
    </lineage>
</organism>
<evidence type="ECO:0000313" key="4">
    <source>
        <dbReference type="Proteomes" id="UP000595857"/>
    </source>
</evidence>
<feature type="domain" description="Peptidase M24" evidence="1">
    <location>
        <begin position="156"/>
        <end position="371"/>
    </location>
</feature>
<dbReference type="InterPro" id="IPR000587">
    <property type="entry name" value="Creatinase_N"/>
</dbReference>
<feature type="domain" description="Creatinase N-terminal" evidence="2">
    <location>
        <begin position="19"/>
        <end position="145"/>
    </location>
</feature>
<accession>A0ABX7CDP5</accession>
<dbReference type="PANTHER" id="PTHR46112:SF2">
    <property type="entry name" value="XAA-PRO AMINOPEPTIDASE P-RELATED"/>
    <property type="match status" value="1"/>
</dbReference>
<keyword evidence="3" id="KW-0645">Protease</keyword>
<dbReference type="Pfam" id="PF01321">
    <property type="entry name" value="Creatinase_N"/>
    <property type="match status" value="1"/>
</dbReference>
<name>A0ABX7CDP5_9HYPH</name>
<dbReference type="SUPFAM" id="SSF55920">
    <property type="entry name" value="Creatinase/aminopeptidase"/>
    <property type="match status" value="1"/>
</dbReference>
<dbReference type="Gene3D" id="3.40.350.10">
    <property type="entry name" value="Creatinase/prolidase N-terminal domain"/>
    <property type="match status" value="1"/>
</dbReference>
<dbReference type="RefSeq" id="WP_201636312.1">
    <property type="nucleotide sequence ID" value="NZ_CP068046.1"/>
</dbReference>
<reference evidence="3 4" key="1">
    <citation type="submission" date="2021-01" db="EMBL/GenBank/DDBJ databases">
        <title>Genome seq and assembly of Devosia sp. LEGU1.</title>
        <authorList>
            <person name="Chhetri G."/>
        </authorList>
    </citation>
    <scope>NUCLEOTIDE SEQUENCE [LARGE SCALE GENOMIC DNA]</scope>
    <source>
        <strain evidence="3 4">LEGU1</strain>
    </source>
</reference>
<dbReference type="InterPro" id="IPR050659">
    <property type="entry name" value="Peptidase_M24B"/>
</dbReference>
<dbReference type="SUPFAM" id="SSF53092">
    <property type="entry name" value="Creatinase/prolidase N-terminal domain"/>
    <property type="match status" value="1"/>
</dbReference>
<dbReference type="Pfam" id="PF00557">
    <property type="entry name" value="Peptidase_M24"/>
    <property type="match status" value="1"/>
</dbReference>
<dbReference type="Gene3D" id="3.90.230.10">
    <property type="entry name" value="Creatinase/methionine aminopeptidase superfamily"/>
    <property type="match status" value="1"/>
</dbReference>